<keyword evidence="2" id="KW-0732">Signal</keyword>
<keyword evidence="1" id="KW-0472">Membrane</keyword>
<name>D8LH89_ECTSI</name>
<reference evidence="3 4" key="1">
    <citation type="journal article" date="2010" name="Nature">
        <title>The Ectocarpus genome and the independent evolution of multicellularity in brown algae.</title>
        <authorList>
            <person name="Cock J.M."/>
            <person name="Sterck L."/>
            <person name="Rouze P."/>
            <person name="Scornet D."/>
            <person name="Allen A.E."/>
            <person name="Amoutzias G."/>
            <person name="Anthouard V."/>
            <person name="Artiguenave F."/>
            <person name="Aury J.M."/>
            <person name="Badger J.H."/>
            <person name="Beszteri B."/>
            <person name="Billiau K."/>
            <person name="Bonnet E."/>
            <person name="Bothwell J.H."/>
            <person name="Bowler C."/>
            <person name="Boyen C."/>
            <person name="Brownlee C."/>
            <person name="Carrano C.J."/>
            <person name="Charrier B."/>
            <person name="Cho G.Y."/>
            <person name="Coelho S.M."/>
            <person name="Collen J."/>
            <person name="Corre E."/>
            <person name="Da Silva C."/>
            <person name="Delage L."/>
            <person name="Delaroque N."/>
            <person name="Dittami S.M."/>
            <person name="Doulbeau S."/>
            <person name="Elias M."/>
            <person name="Farnham G."/>
            <person name="Gachon C.M."/>
            <person name="Gschloessl B."/>
            <person name="Heesch S."/>
            <person name="Jabbari K."/>
            <person name="Jubin C."/>
            <person name="Kawai H."/>
            <person name="Kimura K."/>
            <person name="Kloareg B."/>
            <person name="Kupper F.C."/>
            <person name="Lang D."/>
            <person name="Le Bail A."/>
            <person name="Leblanc C."/>
            <person name="Lerouge P."/>
            <person name="Lohr M."/>
            <person name="Lopez P.J."/>
            <person name="Martens C."/>
            <person name="Maumus F."/>
            <person name="Michel G."/>
            <person name="Miranda-Saavedra D."/>
            <person name="Morales J."/>
            <person name="Moreau H."/>
            <person name="Motomura T."/>
            <person name="Nagasato C."/>
            <person name="Napoli C.A."/>
            <person name="Nelson D.R."/>
            <person name="Nyvall-Collen P."/>
            <person name="Peters A.F."/>
            <person name="Pommier C."/>
            <person name="Potin P."/>
            <person name="Poulain J."/>
            <person name="Quesneville H."/>
            <person name="Read B."/>
            <person name="Rensing S.A."/>
            <person name="Ritter A."/>
            <person name="Rousvoal S."/>
            <person name="Samanta M."/>
            <person name="Samson G."/>
            <person name="Schroeder D.C."/>
            <person name="Segurens B."/>
            <person name="Strittmatter M."/>
            <person name="Tonon T."/>
            <person name="Tregear J.W."/>
            <person name="Valentin K."/>
            <person name="von Dassow P."/>
            <person name="Yamagishi T."/>
            <person name="Van de Peer Y."/>
            <person name="Wincker P."/>
        </authorList>
    </citation>
    <scope>NUCLEOTIDE SEQUENCE [LARGE SCALE GENOMIC DNA]</scope>
    <source>
        <strain evidence="4">Ec32 / CCAP1310/4</strain>
    </source>
</reference>
<proteinExistence type="predicted"/>
<organism evidence="3 4">
    <name type="scientific">Ectocarpus siliculosus</name>
    <name type="common">Brown alga</name>
    <name type="synonym">Conferva siliculosa</name>
    <dbReference type="NCBI Taxonomy" id="2880"/>
    <lineage>
        <taxon>Eukaryota</taxon>
        <taxon>Sar</taxon>
        <taxon>Stramenopiles</taxon>
        <taxon>Ochrophyta</taxon>
        <taxon>PX clade</taxon>
        <taxon>Phaeophyceae</taxon>
        <taxon>Ectocarpales</taxon>
        <taxon>Ectocarpaceae</taxon>
        <taxon>Ectocarpus</taxon>
    </lineage>
</organism>
<feature type="chain" id="PRO_5003117192" evidence="2">
    <location>
        <begin position="20"/>
        <end position="111"/>
    </location>
</feature>
<feature type="transmembrane region" description="Helical" evidence="1">
    <location>
        <begin position="85"/>
        <end position="106"/>
    </location>
</feature>
<dbReference type="EMBL" id="FN648364">
    <property type="protein sequence ID" value="CBN74308.1"/>
    <property type="molecule type" value="Genomic_DNA"/>
</dbReference>
<evidence type="ECO:0000313" key="4">
    <source>
        <dbReference type="Proteomes" id="UP000002630"/>
    </source>
</evidence>
<accession>D8LH89</accession>
<dbReference type="EMBL" id="FN649750">
    <property type="protein sequence ID" value="CBN74308.1"/>
    <property type="molecule type" value="Genomic_DNA"/>
</dbReference>
<dbReference type="Proteomes" id="UP000002630">
    <property type="component" value="Linkage Group LG25"/>
</dbReference>
<dbReference type="OrthoDB" id="10275956at2759"/>
<keyword evidence="1" id="KW-0812">Transmembrane</keyword>
<dbReference type="InParanoid" id="D8LH89"/>
<protein>
    <submittedName>
        <fullName evidence="3">Uncharacterized protein</fullName>
    </submittedName>
</protein>
<gene>
    <name evidence="3" type="ORF">Esi_0019_0090</name>
</gene>
<evidence type="ECO:0000313" key="3">
    <source>
        <dbReference type="EMBL" id="CBN74308.1"/>
    </source>
</evidence>
<dbReference type="AlphaFoldDB" id="D8LH89"/>
<evidence type="ECO:0000256" key="2">
    <source>
        <dbReference type="SAM" id="SignalP"/>
    </source>
</evidence>
<feature type="signal peptide" evidence="2">
    <location>
        <begin position="1"/>
        <end position="19"/>
    </location>
</feature>
<evidence type="ECO:0000256" key="1">
    <source>
        <dbReference type="SAM" id="Phobius"/>
    </source>
</evidence>
<sequence length="111" mass="11295">MAPKLFAVLFALYCACASAFIAPSAVKSGSFATPAVRATSMVAPKMTMGLEQIADVLPLVPSEAHNAGFEMANNPLLLSVSADSFGGLIGPIGGCLAVAIFIVVMAPPRVD</sequence>
<keyword evidence="1" id="KW-1133">Transmembrane helix</keyword>
<keyword evidence="4" id="KW-1185">Reference proteome</keyword>